<evidence type="ECO:0000256" key="3">
    <source>
        <dbReference type="ARBA" id="ARBA00023163"/>
    </source>
</evidence>
<dbReference type="InterPro" id="IPR011711">
    <property type="entry name" value="GntR_C"/>
</dbReference>
<evidence type="ECO:0000256" key="4">
    <source>
        <dbReference type="SAM" id="MobiDB-lite"/>
    </source>
</evidence>
<dbReference type="InterPro" id="IPR000524">
    <property type="entry name" value="Tscrpt_reg_HTH_GntR"/>
</dbReference>
<dbReference type="KEGG" id="xyk:GT347_16625"/>
<dbReference type="Gene3D" id="1.10.10.10">
    <property type="entry name" value="Winged helix-like DNA-binding domain superfamily/Winged helix DNA-binding domain"/>
    <property type="match status" value="2"/>
</dbReference>
<feature type="domain" description="HTH gntR-type" evidence="5">
    <location>
        <begin position="6"/>
        <end position="73"/>
    </location>
</feature>
<dbReference type="InterPro" id="IPR008920">
    <property type="entry name" value="TF_FadR/GntR_C"/>
</dbReference>
<gene>
    <name evidence="6" type="ORF">GT347_16625</name>
</gene>
<dbReference type="InterPro" id="IPR036388">
    <property type="entry name" value="WH-like_DNA-bd_sf"/>
</dbReference>
<dbReference type="RefSeq" id="WP_160553271.1">
    <property type="nucleotide sequence ID" value="NZ_CP047650.1"/>
</dbReference>
<sequence length="310" mass="34235">MARAAGQNSRRLAQQILKLVLDARFERGHHLREQALADLLGVSRTPVRAALQWLAQEGLVEMRPNQGFFLARAPLDEDLAGLGAADSGEDALYRRLVNDRLAGDIPDSVTQTEIARRYGADRIAVLRTLDRMAEDGLIERNKGHGWTFLPTLDSDAALRGGYSFRLMIEPGCFLLPGFKPDRAALERSRLQHLYLTSHPDIASVTAAQLFETDAAFHEMFAAFSGNAFVLQAIQQQNRLRKLMEFAGYVNRRRVRDWCGEHLAIIDAVAAGHYAEAGELMRKHLTHADDAAERPGKPAASAGRRASAATS</sequence>
<dbReference type="SMART" id="SM00345">
    <property type="entry name" value="HTH_GNTR"/>
    <property type="match status" value="2"/>
</dbReference>
<dbReference type="Pfam" id="PF07729">
    <property type="entry name" value="FCD"/>
    <property type="match status" value="1"/>
</dbReference>
<keyword evidence="2" id="KW-0238">DNA-binding</keyword>
<evidence type="ECO:0000256" key="2">
    <source>
        <dbReference type="ARBA" id="ARBA00023125"/>
    </source>
</evidence>
<dbReference type="EMBL" id="CP047650">
    <property type="protein sequence ID" value="QHI99458.1"/>
    <property type="molecule type" value="Genomic_DNA"/>
</dbReference>
<evidence type="ECO:0000259" key="5">
    <source>
        <dbReference type="PROSITE" id="PS50949"/>
    </source>
</evidence>
<dbReference type="Pfam" id="PF00392">
    <property type="entry name" value="GntR"/>
    <property type="match status" value="1"/>
</dbReference>
<dbReference type="GO" id="GO:0003677">
    <property type="term" value="F:DNA binding"/>
    <property type="evidence" value="ECO:0007669"/>
    <property type="project" value="UniProtKB-KW"/>
</dbReference>
<proteinExistence type="predicted"/>
<dbReference type="PROSITE" id="PS50949">
    <property type="entry name" value="HTH_GNTR"/>
    <property type="match status" value="1"/>
</dbReference>
<evidence type="ECO:0000313" key="7">
    <source>
        <dbReference type="Proteomes" id="UP000464787"/>
    </source>
</evidence>
<feature type="region of interest" description="Disordered" evidence="4">
    <location>
        <begin position="288"/>
        <end position="310"/>
    </location>
</feature>
<keyword evidence="1" id="KW-0805">Transcription regulation</keyword>
<dbReference type="AlphaFoldDB" id="A0A857J9N5"/>
<dbReference type="SUPFAM" id="SSF48008">
    <property type="entry name" value="GntR ligand-binding domain-like"/>
    <property type="match status" value="1"/>
</dbReference>
<dbReference type="SUPFAM" id="SSF46785">
    <property type="entry name" value="Winged helix' DNA-binding domain"/>
    <property type="match status" value="2"/>
</dbReference>
<keyword evidence="7" id="KW-1185">Reference proteome</keyword>
<evidence type="ECO:0000313" key="6">
    <source>
        <dbReference type="EMBL" id="QHI99458.1"/>
    </source>
</evidence>
<dbReference type="PANTHER" id="PTHR43537">
    <property type="entry name" value="TRANSCRIPTIONAL REGULATOR, GNTR FAMILY"/>
    <property type="match status" value="1"/>
</dbReference>
<reference evidence="6 7" key="1">
    <citation type="submission" date="2020-01" db="EMBL/GenBank/DDBJ databases">
        <title>Genome sequencing of strain KACC 21265.</title>
        <authorList>
            <person name="Heo J."/>
            <person name="Kim S.-J."/>
            <person name="Kim J.-S."/>
            <person name="Hong S.-B."/>
            <person name="Kwon S.-W."/>
        </authorList>
    </citation>
    <scope>NUCLEOTIDE SEQUENCE [LARGE SCALE GENOMIC DNA]</scope>
    <source>
        <strain evidence="6 7">KACC 21265</strain>
    </source>
</reference>
<accession>A0A857J9N5</accession>
<dbReference type="Proteomes" id="UP000464787">
    <property type="component" value="Chromosome"/>
</dbReference>
<dbReference type="GO" id="GO:0003700">
    <property type="term" value="F:DNA-binding transcription factor activity"/>
    <property type="evidence" value="ECO:0007669"/>
    <property type="project" value="InterPro"/>
</dbReference>
<protein>
    <submittedName>
        <fullName evidence="6">GntR family transcriptional regulator</fullName>
    </submittedName>
</protein>
<organism evidence="6 7">
    <name type="scientific">Xylophilus rhododendri</name>
    <dbReference type="NCBI Taxonomy" id="2697032"/>
    <lineage>
        <taxon>Bacteria</taxon>
        <taxon>Pseudomonadati</taxon>
        <taxon>Pseudomonadota</taxon>
        <taxon>Betaproteobacteria</taxon>
        <taxon>Burkholderiales</taxon>
        <taxon>Xylophilus</taxon>
    </lineage>
</organism>
<dbReference type="Gene3D" id="1.20.120.530">
    <property type="entry name" value="GntR ligand-binding domain-like"/>
    <property type="match status" value="1"/>
</dbReference>
<dbReference type="SMART" id="SM00895">
    <property type="entry name" value="FCD"/>
    <property type="match status" value="1"/>
</dbReference>
<dbReference type="CDD" id="cd07377">
    <property type="entry name" value="WHTH_GntR"/>
    <property type="match status" value="1"/>
</dbReference>
<dbReference type="InterPro" id="IPR036390">
    <property type="entry name" value="WH_DNA-bd_sf"/>
</dbReference>
<keyword evidence="3" id="KW-0804">Transcription</keyword>
<dbReference type="PANTHER" id="PTHR43537:SF45">
    <property type="entry name" value="GNTR FAMILY REGULATORY PROTEIN"/>
    <property type="match status" value="1"/>
</dbReference>
<name>A0A857J9N5_9BURK</name>
<evidence type="ECO:0000256" key="1">
    <source>
        <dbReference type="ARBA" id="ARBA00023015"/>
    </source>
</evidence>
<feature type="compositionally biased region" description="Low complexity" evidence="4">
    <location>
        <begin position="298"/>
        <end position="310"/>
    </location>
</feature>